<evidence type="ECO:0000256" key="3">
    <source>
        <dbReference type="ARBA" id="ARBA00022989"/>
    </source>
</evidence>
<organism evidence="6">
    <name type="scientific">marine metagenome</name>
    <dbReference type="NCBI Taxonomy" id="408172"/>
    <lineage>
        <taxon>unclassified sequences</taxon>
        <taxon>metagenomes</taxon>
        <taxon>ecological metagenomes</taxon>
    </lineage>
</organism>
<dbReference type="InterPro" id="IPR008217">
    <property type="entry name" value="Ccc1_fam"/>
</dbReference>
<dbReference type="GO" id="GO:0030026">
    <property type="term" value="P:intracellular manganese ion homeostasis"/>
    <property type="evidence" value="ECO:0007669"/>
    <property type="project" value="InterPro"/>
</dbReference>
<feature type="transmembrane region" description="Helical" evidence="5">
    <location>
        <begin position="198"/>
        <end position="217"/>
    </location>
</feature>
<evidence type="ECO:0000256" key="1">
    <source>
        <dbReference type="ARBA" id="ARBA00004127"/>
    </source>
</evidence>
<dbReference type="PANTHER" id="PTHR31851">
    <property type="entry name" value="FE(2+)/MN(2+) TRANSPORTER PCL1"/>
    <property type="match status" value="1"/>
</dbReference>
<evidence type="ECO:0000256" key="5">
    <source>
        <dbReference type="SAM" id="Phobius"/>
    </source>
</evidence>
<dbReference type="AlphaFoldDB" id="A0A381YJJ1"/>
<evidence type="ECO:0000256" key="4">
    <source>
        <dbReference type="ARBA" id="ARBA00023136"/>
    </source>
</evidence>
<proteinExistence type="predicted"/>
<reference evidence="6" key="1">
    <citation type="submission" date="2018-05" db="EMBL/GenBank/DDBJ databases">
        <authorList>
            <person name="Lanie J.A."/>
            <person name="Ng W.-L."/>
            <person name="Kazmierczak K.M."/>
            <person name="Andrzejewski T.M."/>
            <person name="Davidsen T.M."/>
            <person name="Wayne K.J."/>
            <person name="Tettelin H."/>
            <person name="Glass J.I."/>
            <person name="Rusch D."/>
            <person name="Podicherti R."/>
            <person name="Tsui H.-C.T."/>
            <person name="Winkler M.E."/>
        </authorList>
    </citation>
    <scope>NUCLEOTIDE SEQUENCE</scope>
</reference>
<keyword evidence="2 5" id="KW-0812">Transmembrane</keyword>
<dbReference type="Pfam" id="PF01988">
    <property type="entry name" value="VIT1"/>
    <property type="match status" value="1"/>
</dbReference>
<dbReference type="GO" id="GO:0005384">
    <property type="term" value="F:manganese ion transmembrane transporter activity"/>
    <property type="evidence" value="ECO:0007669"/>
    <property type="project" value="InterPro"/>
</dbReference>
<gene>
    <name evidence="6" type="ORF">METZ01_LOCUS129537</name>
</gene>
<dbReference type="EMBL" id="UINC01018287">
    <property type="protein sequence ID" value="SVA76683.1"/>
    <property type="molecule type" value="Genomic_DNA"/>
</dbReference>
<comment type="subcellular location">
    <subcellularLocation>
        <location evidence="1">Endomembrane system</location>
        <topology evidence="1">Multi-pass membrane protein</topology>
    </subcellularLocation>
</comment>
<feature type="transmembrane region" description="Helical" evidence="5">
    <location>
        <begin position="229"/>
        <end position="249"/>
    </location>
</feature>
<evidence type="ECO:0008006" key="7">
    <source>
        <dbReference type="Google" id="ProtNLM"/>
    </source>
</evidence>
<evidence type="ECO:0000313" key="6">
    <source>
        <dbReference type="EMBL" id="SVA76683.1"/>
    </source>
</evidence>
<feature type="transmembrane region" description="Helical" evidence="5">
    <location>
        <begin position="166"/>
        <end position="186"/>
    </location>
</feature>
<sequence>MSTGPRGPEQLIEMHTPEGVSERLKKGTPQSYLKDMVYGGIDGTITTFAIVSGVVGADLASGIVVILGLANLFADGFSMAVSNFLGTRAEQQFVHMVRTDEEREIELIPDGEREEIRQIYARKGFDGDLLEQVVQVITSDKKVWVDTMLQEEHSLSLEGPDPRRSAWLTFITFVIAGFVPITPFIINLVGNNVMSNPFLWSAIATATTFFAIGIFKAKVVRANKIRSGIETVAIGGMAATMAYGIGWLLRGVADNI</sequence>
<keyword evidence="4 5" id="KW-0472">Membrane</keyword>
<evidence type="ECO:0000256" key="2">
    <source>
        <dbReference type="ARBA" id="ARBA00022692"/>
    </source>
</evidence>
<keyword evidence="3 5" id="KW-1133">Transmembrane helix</keyword>
<name>A0A381YJJ1_9ZZZZ</name>
<protein>
    <recommendedName>
        <fullName evidence="7">VIT family protein</fullName>
    </recommendedName>
</protein>
<accession>A0A381YJJ1</accession>
<dbReference type="GO" id="GO:0012505">
    <property type="term" value="C:endomembrane system"/>
    <property type="evidence" value="ECO:0007669"/>
    <property type="project" value="UniProtKB-SubCell"/>
</dbReference>